<organism evidence="20 21">
    <name type="scientific">Streptococcus moroccensis</name>
    <dbReference type="NCBI Taxonomy" id="1451356"/>
    <lineage>
        <taxon>Bacteria</taxon>
        <taxon>Bacillati</taxon>
        <taxon>Bacillota</taxon>
        <taxon>Bacilli</taxon>
        <taxon>Lactobacillales</taxon>
        <taxon>Streptococcaceae</taxon>
        <taxon>Streptococcus</taxon>
    </lineage>
</organism>
<keyword evidence="7" id="KW-0378">Hydrolase</keyword>
<evidence type="ECO:0000256" key="8">
    <source>
        <dbReference type="ARBA" id="ARBA00022960"/>
    </source>
</evidence>
<evidence type="ECO:0000256" key="17">
    <source>
        <dbReference type="SAM" id="Phobius"/>
    </source>
</evidence>
<keyword evidence="3" id="KW-0645">Protease</keyword>
<evidence type="ECO:0000256" key="7">
    <source>
        <dbReference type="ARBA" id="ARBA00022801"/>
    </source>
</evidence>
<dbReference type="InterPro" id="IPR050396">
    <property type="entry name" value="Glycosyltr_51/Transpeptidase"/>
</dbReference>
<evidence type="ECO:0000256" key="5">
    <source>
        <dbReference type="ARBA" id="ARBA00022679"/>
    </source>
</evidence>
<evidence type="ECO:0000256" key="10">
    <source>
        <dbReference type="ARBA" id="ARBA00022989"/>
    </source>
</evidence>
<dbReference type="Pfam" id="PF00905">
    <property type="entry name" value="Transpeptidase"/>
    <property type="match status" value="1"/>
</dbReference>
<keyword evidence="4" id="KW-0328">Glycosyltransferase</keyword>
<proteinExistence type="predicted"/>
<keyword evidence="13" id="KW-0961">Cell wall biogenesis/degradation</keyword>
<dbReference type="PANTHER" id="PTHR32282:SF32">
    <property type="entry name" value="PENICILLIN-BINDING PROTEIN 2A"/>
    <property type="match status" value="1"/>
</dbReference>
<reference evidence="20 21" key="1">
    <citation type="submission" date="2023-07" db="EMBL/GenBank/DDBJ databases">
        <title>Genomic Encyclopedia of Type Strains, Phase IV (KMG-IV): sequencing the most valuable type-strain genomes for metagenomic binning, comparative biology and taxonomic classification.</title>
        <authorList>
            <person name="Goeker M."/>
        </authorList>
    </citation>
    <scope>NUCLEOTIDE SEQUENCE [LARGE SCALE GENOMIC DNA]</scope>
    <source>
        <strain evidence="20 21">DSM 105143</strain>
    </source>
</reference>
<dbReference type="InterPro" id="IPR001460">
    <property type="entry name" value="PCN-bd_Tpept"/>
</dbReference>
<keyword evidence="8" id="KW-0133">Cell shape</keyword>
<evidence type="ECO:0000256" key="1">
    <source>
        <dbReference type="ARBA" id="ARBA00022475"/>
    </source>
</evidence>
<evidence type="ECO:0000313" key="20">
    <source>
        <dbReference type="EMBL" id="MDQ0221959.1"/>
    </source>
</evidence>
<feature type="domain" description="Glycosyl transferase family 51" evidence="19">
    <location>
        <begin position="107"/>
        <end position="282"/>
    </location>
</feature>
<dbReference type="Gene3D" id="1.10.3810.10">
    <property type="entry name" value="Biosynthetic peptidoglycan transglycosylase-like"/>
    <property type="match status" value="1"/>
</dbReference>
<dbReference type="RefSeq" id="WP_307121190.1">
    <property type="nucleotide sequence ID" value="NZ_JAUSTM010000004.1"/>
</dbReference>
<evidence type="ECO:0000256" key="3">
    <source>
        <dbReference type="ARBA" id="ARBA00022670"/>
    </source>
</evidence>
<dbReference type="InterPro" id="IPR036950">
    <property type="entry name" value="PBP_transglycosylase"/>
</dbReference>
<evidence type="ECO:0000256" key="9">
    <source>
        <dbReference type="ARBA" id="ARBA00022984"/>
    </source>
</evidence>
<feature type="domain" description="Penicillin-binding protein transpeptidase" evidence="18">
    <location>
        <begin position="418"/>
        <end position="652"/>
    </location>
</feature>
<comment type="caution">
    <text evidence="20">The sequence shown here is derived from an EMBL/GenBank/DDBJ whole genome shotgun (WGS) entry which is preliminary data.</text>
</comment>
<feature type="compositionally biased region" description="Low complexity" evidence="16">
    <location>
        <begin position="804"/>
        <end position="820"/>
    </location>
</feature>
<evidence type="ECO:0000256" key="2">
    <source>
        <dbReference type="ARBA" id="ARBA00022645"/>
    </source>
</evidence>
<evidence type="ECO:0000259" key="19">
    <source>
        <dbReference type="Pfam" id="PF00912"/>
    </source>
</evidence>
<dbReference type="Pfam" id="PF00912">
    <property type="entry name" value="Transgly"/>
    <property type="match status" value="1"/>
</dbReference>
<evidence type="ECO:0000256" key="6">
    <source>
        <dbReference type="ARBA" id="ARBA00022692"/>
    </source>
</evidence>
<keyword evidence="10 17" id="KW-1133">Transmembrane helix</keyword>
<dbReference type="InterPro" id="IPR023346">
    <property type="entry name" value="Lysozyme-like_dom_sf"/>
</dbReference>
<evidence type="ECO:0000256" key="13">
    <source>
        <dbReference type="ARBA" id="ARBA00023316"/>
    </source>
</evidence>
<evidence type="ECO:0000256" key="16">
    <source>
        <dbReference type="SAM" id="MobiDB-lite"/>
    </source>
</evidence>
<evidence type="ECO:0000256" key="12">
    <source>
        <dbReference type="ARBA" id="ARBA00023268"/>
    </source>
</evidence>
<name>A0ABT9YQF5_9STRE</name>
<feature type="compositionally biased region" description="Acidic residues" evidence="16">
    <location>
        <begin position="785"/>
        <end position="795"/>
    </location>
</feature>
<keyword evidence="12" id="KW-0511">Multifunctional enzyme</keyword>
<feature type="transmembrane region" description="Helical" evidence="17">
    <location>
        <begin position="50"/>
        <end position="74"/>
    </location>
</feature>
<evidence type="ECO:0000256" key="15">
    <source>
        <dbReference type="ARBA" id="ARBA00049902"/>
    </source>
</evidence>
<dbReference type="InterPro" id="IPR001264">
    <property type="entry name" value="Glyco_trans_51"/>
</dbReference>
<keyword evidence="2" id="KW-0121">Carboxypeptidase</keyword>
<dbReference type="PANTHER" id="PTHR32282">
    <property type="entry name" value="BINDING PROTEIN TRANSPEPTIDASE, PUTATIVE-RELATED"/>
    <property type="match status" value="1"/>
</dbReference>
<keyword evidence="1" id="KW-1003">Cell membrane</keyword>
<keyword evidence="9" id="KW-0573">Peptidoglycan synthesis</keyword>
<feature type="region of interest" description="Disordered" evidence="16">
    <location>
        <begin position="779"/>
        <end position="831"/>
    </location>
</feature>
<accession>A0ABT9YQF5</accession>
<evidence type="ECO:0000256" key="11">
    <source>
        <dbReference type="ARBA" id="ARBA00023136"/>
    </source>
</evidence>
<dbReference type="SUPFAM" id="SSF56601">
    <property type="entry name" value="beta-lactamase/transpeptidase-like"/>
    <property type="match status" value="1"/>
</dbReference>
<comment type="catalytic activity">
    <reaction evidence="15">
        <text>[GlcNAc-(1-&gt;4)-Mur2Ac(oyl-L-Ala-gamma-D-Glu-L-Lys-D-Ala-D-Ala)](n)-di-trans,octa-cis-undecaprenyl diphosphate + beta-D-GlcNAc-(1-&gt;4)-Mur2Ac(oyl-L-Ala-gamma-D-Glu-L-Lys-D-Ala-D-Ala)-di-trans,octa-cis-undecaprenyl diphosphate = [GlcNAc-(1-&gt;4)-Mur2Ac(oyl-L-Ala-gamma-D-Glu-L-Lys-D-Ala-D-Ala)](n+1)-di-trans,octa-cis-undecaprenyl diphosphate + di-trans,octa-cis-undecaprenyl diphosphate + H(+)</text>
        <dbReference type="Rhea" id="RHEA:23708"/>
        <dbReference type="Rhea" id="RHEA-COMP:9602"/>
        <dbReference type="Rhea" id="RHEA-COMP:9603"/>
        <dbReference type="ChEBI" id="CHEBI:15378"/>
        <dbReference type="ChEBI" id="CHEBI:58405"/>
        <dbReference type="ChEBI" id="CHEBI:60033"/>
        <dbReference type="ChEBI" id="CHEBI:78435"/>
        <dbReference type="EC" id="2.4.99.28"/>
    </reaction>
</comment>
<dbReference type="EMBL" id="JAUSTM010000004">
    <property type="protein sequence ID" value="MDQ0221959.1"/>
    <property type="molecule type" value="Genomic_DNA"/>
</dbReference>
<keyword evidence="21" id="KW-1185">Reference proteome</keyword>
<evidence type="ECO:0000256" key="4">
    <source>
        <dbReference type="ARBA" id="ARBA00022676"/>
    </source>
</evidence>
<dbReference type="SUPFAM" id="SSF53955">
    <property type="entry name" value="Lysozyme-like"/>
    <property type="match status" value="1"/>
</dbReference>
<evidence type="ECO:0000259" key="18">
    <source>
        <dbReference type="Pfam" id="PF00905"/>
    </source>
</evidence>
<evidence type="ECO:0000256" key="14">
    <source>
        <dbReference type="ARBA" id="ARBA00034000"/>
    </source>
</evidence>
<keyword evidence="11 17" id="KW-0472">Membrane</keyword>
<sequence>MAKFDFEKLKNIQNNEKIKTVKTGVVSLWEKSGLVKVAPYFRKVLSGIKIGLNTLFILAVLGGALVAGTGLGYLGSLFEDVDAIDQTTLVSRASEVTGISKLTYADGSLISEVKSDLLRTEVSSEGISSYIKQAVTSIEDENFETHEGVVPKAIFRAALGSLGLGSSSGGSTLTQQLIKQQVVGNELTYSRKASEIVYAMELERLLSKDEILTLYLNVSSFGRNNHGQNIAGVEEAAQGIFGVSAAELSIPQAAFIAGLPQSPIVYSPYASDGTLKTAEAMVYGIERSKDVLYSMYRTGALSKEEYEIYKAYDISQDFLPGEPIVSDTGDYLYYAAVEEAEAIIYDLLIKRDQVSEEDLQKAETVQTYKEMANQELSLGGYTVKTTINPVVYQAMQEAAVAHSGVLQDGTSTVEVGNVLLDNKTGAIISFVGGYNYASNQVNHALNTYRSPGSNIKPILPYAIAIDQGVMGSASMVSNYPATYASGQKIMHGVSSGTHMETLQTALNQSQNIPAYWTYSLLRNTGVDVQSYMEKMNISIAEYGIESLPLGSGVEVTVAQMANAYQTLANDGVYQKHYMVESITDENGEAIHQHQAEPVQVFSKATATIMQNLLRGPITSGATTYFLNNLRGVNGTLAGADWIGKTGSTDYYKDVWLSLATPSVTLSGWAGHDDNTAMPDDTGYNRNAQYMARLVAAIYAADPTIFGNIGERFELDSSVISSQVLTSTGQRPGQVTINGRTINVNGATTTSYWAVNGAPVTGYRFGIGGTDTDYAKAWGSIVGDSSSDEEEEESDSEKEKEETSETSSESESSESSSSSSESAEEADEASEE</sequence>
<feature type="compositionally biased region" description="Acidic residues" evidence="16">
    <location>
        <begin position="821"/>
        <end position="831"/>
    </location>
</feature>
<dbReference type="NCBIfam" id="NF038274">
    <property type="entry name" value="strep_PBP1B"/>
    <property type="match status" value="1"/>
</dbReference>
<evidence type="ECO:0000313" key="21">
    <source>
        <dbReference type="Proteomes" id="UP001223079"/>
    </source>
</evidence>
<dbReference type="InterPro" id="IPR012338">
    <property type="entry name" value="Beta-lactam/transpept-like"/>
</dbReference>
<dbReference type="Gene3D" id="3.40.50.12800">
    <property type="match status" value="1"/>
</dbReference>
<dbReference type="Gene3D" id="3.40.710.10">
    <property type="entry name" value="DD-peptidase/beta-lactamase superfamily"/>
    <property type="match status" value="1"/>
</dbReference>
<keyword evidence="5" id="KW-0808">Transferase</keyword>
<keyword evidence="6 17" id="KW-0812">Transmembrane</keyword>
<protein>
    <submittedName>
        <fullName evidence="20">Penicillin-binding protein</fullName>
    </submittedName>
</protein>
<dbReference type="Proteomes" id="UP001223079">
    <property type="component" value="Unassembled WGS sequence"/>
</dbReference>
<gene>
    <name evidence="20" type="ORF">J2S23_000496</name>
</gene>
<comment type="catalytic activity">
    <reaction evidence="14">
        <text>Preferential cleavage: (Ac)2-L-Lys-D-Ala-|-D-Ala. Also transpeptidation of peptidyl-alanyl moieties that are N-acyl substituents of D-alanine.</text>
        <dbReference type="EC" id="3.4.16.4"/>
    </reaction>
</comment>